<dbReference type="PANTHER" id="PTHR35149:SF2">
    <property type="entry name" value="DUF262 DOMAIN-CONTAINING PROTEIN"/>
    <property type="match status" value="1"/>
</dbReference>
<dbReference type="InterPro" id="IPR004919">
    <property type="entry name" value="GmrSD_N"/>
</dbReference>
<protein>
    <submittedName>
        <fullName evidence="3">Uncharacterized protein</fullName>
    </submittedName>
</protein>
<dbReference type="Pfam" id="PF03235">
    <property type="entry name" value="GmrSD_N"/>
    <property type="match status" value="1"/>
</dbReference>
<name>A0A1G6V4K7_9BACI</name>
<feature type="domain" description="DUF7834" evidence="2">
    <location>
        <begin position="187"/>
        <end position="419"/>
    </location>
</feature>
<evidence type="ECO:0000259" key="1">
    <source>
        <dbReference type="Pfam" id="PF03235"/>
    </source>
</evidence>
<dbReference type="InterPro" id="IPR057156">
    <property type="entry name" value="DUF7834"/>
</dbReference>
<feature type="domain" description="GmrSD restriction endonucleases N-terminal" evidence="1">
    <location>
        <begin position="21"/>
        <end position="175"/>
    </location>
</feature>
<dbReference type="PANTHER" id="PTHR35149">
    <property type="entry name" value="SLL5132 PROTEIN"/>
    <property type="match status" value="1"/>
</dbReference>
<reference evidence="4" key="1">
    <citation type="submission" date="2016-10" db="EMBL/GenBank/DDBJ databases">
        <authorList>
            <person name="Varghese N."/>
        </authorList>
    </citation>
    <scope>NUCLEOTIDE SEQUENCE [LARGE SCALE GENOMIC DNA]</scope>
    <source>
        <strain evidence="4">KPR-7A</strain>
    </source>
</reference>
<dbReference type="AlphaFoldDB" id="A0A1G6V4K7"/>
<dbReference type="Proteomes" id="UP000183507">
    <property type="component" value="Unassembled WGS sequence"/>
</dbReference>
<sequence length="432" mass="50862">MALLHNELKITKIQELLGIKLALPSYQRPYSWSVRSTNTLFLDTYHAYQDGTQEYRIGSVILHKENEKYNIVDGQQRLTTISILLYCLGDETQGLLREKYNQLSNDVIVTNFEILSKRISELSEDEQNKYKQYLLEHCSAVQIVTDSEQEAFQFFDSQNSRGKELDPHDLLKSYHLREMDDEDEQQKVRIINDWENANQDDLNDLFKSYLFPLTQWYKGKNGLGYSASNIDVFKGIKTTNVFNYAIYHKASNLFLEQFNANGSNELLASKALNQFQLTQPLIAGRRFFHYTLHYGDQLEQIQNLINKVHTKEQIPSRRSGDLYIKQLYECALLFFADRFGIEYLSKGVMHQLYSWSYSLRLTMHAVYPQTINKYARGKHERLNKDLDLFSEISDMNHAEELKLIVLEQPDIENKNKEKYKAVYDLLCEWNRW</sequence>
<evidence type="ECO:0000259" key="2">
    <source>
        <dbReference type="Pfam" id="PF25202"/>
    </source>
</evidence>
<dbReference type="RefSeq" id="WP_074651264.1">
    <property type="nucleotide sequence ID" value="NZ_FMZR01000006.1"/>
</dbReference>
<dbReference type="EMBL" id="FMZR01000006">
    <property type="protein sequence ID" value="SDD48404.1"/>
    <property type="molecule type" value="Genomic_DNA"/>
</dbReference>
<dbReference type="Pfam" id="PF25202">
    <property type="entry name" value="DUF7834"/>
    <property type="match status" value="1"/>
</dbReference>
<accession>A0A1G6V4K7</accession>
<organism evidence="3 4">
    <name type="scientific">Bacillus wiedmannii</name>
    <dbReference type="NCBI Taxonomy" id="1890302"/>
    <lineage>
        <taxon>Bacteria</taxon>
        <taxon>Bacillati</taxon>
        <taxon>Bacillota</taxon>
        <taxon>Bacilli</taxon>
        <taxon>Bacillales</taxon>
        <taxon>Bacillaceae</taxon>
        <taxon>Bacillus</taxon>
        <taxon>Bacillus cereus group</taxon>
    </lineage>
</organism>
<gene>
    <name evidence="3" type="ORF">SAMN04487767_106198</name>
</gene>
<evidence type="ECO:0000313" key="3">
    <source>
        <dbReference type="EMBL" id="SDD48404.1"/>
    </source>
</evidence>
<evidence type="ECO:0000313" key="4">
    <source>
        <dbReference type="Proteomes" id="UP000183507"/>
    </source>
</evidence>
<proteinExistence type="predicted"/>